<organism evidence="1 2">
    <name type="scientific">Melastoma candidum</name>
    <dbReference type="NCBI Taxonomy" id="119954"/>
    <lineage>
        <taxon>Eukaryota</taxon>
        <taxon>Viridiplantae</taxon>
        <taxon>Streptophyta</taxon>
        <taxon>Embryophyta</taxon>
        <taxon>Tracheophyta</taxon>
        <taxon>Spermatophyta</taxon>
        <taxon>Magnoliopsida</taxon>
        <taxon>eudicotyledons</taxon>
        <taxon>Gunneridae</taxon>
        <taxon>Pentapetalae</taxon>
        <taxon>rosids</taxon>
        <taxon>malvids</taxon>
        <taxon>Myrtales</taxon>
        <taxon>Melastomataceae</taxon>
        <taxon>Melastomatoideae</taxon>
        <taxon>Melastomateae</taxon>
        <taxon>Melastoma</taxon>
    </lineage>
</organism>
<gene>
    <name evidence="1" type="ORF">MLD38_010020</name>
</gene>
<evidence type="ECO:0000313" key="2">
    <source>
        <dbReference type="Proteomes" id="UP001057402"/>
    </source>
</evidence>
<keyword evidence="2" id="KW-1185">Reference proteome</keyword>
<name>A0ACB9QYH0_9MYRT</name>
<proteinExistence type="predicted"/>
<accession>A0ACB9QYH0</accession>
<dbReference type="Proteomes" id="UP001057402">
    <property type="component" value="Chromosome 4"/>
</dbReference>
<evidence type="ECO:0000313" key="1">
    <source>
        <dbReference type="EMBL" id="KAI4371698.1"/>
    </source>
</evidence>
<protein>
    <submittedName>
        <fullName evidence="1">Uncharacterized protein</fullName>
    </submittedName>
</protein>
<comment type="caution">
    <text evidence="1">The sequence shown here is derived from an EMBL/GenBank/DDBJ whole genome shotgun (WGS) entry which is preliminary data.</text>
</comment>
<reference evidence="2" key="1">
    <citation type="journal article" date="2023" name="Front. Plant Sci.">
        <title>Chromosomal-level genome assembly of Melastoma candidum provides insights into trichome evolution.</title>
        <authorList>
            <person name="Zhong Y."/>
            <person name="Wu W."/>
            <person name="Sun C."/>
            <person name="Zou P."/>
            <person name="Liu Y."/>
            <person name="Dai S."/>
            <person name="Zhou R."/>
        </authorList>
    </citation>
    <scope>NUCLEOTIDE SEQUENCE [LARGE SCALE GENOMIC DNA]</scope>
</reference>
<sequence>MILSLSVQVLLGTTAPLRKKSTNRFLVFAIWSAYFTADWAATFTFGLITNAQLRDLNDPKKVDDIHLAFWAAFLLFHLGVPDTITAYSREDNALWERHLAGLIAQPFTFIYIFLNTLPDNNLWVAAILIAVAGTIKYGEGPGHCIFVVIMPNHAERSKSLEIILSKEARGTYDIIETELDLLYDLFYTKMLATDSRWGKLSRIGMDYTLFAALVLYFLSKKEGCHEVDIRITYVLMAGAIFLETLSIFMMEFSKLSNLKRMIGRLDRVCAGSLFPLFIVPSLAIVLLLSVLEGFRGPRRYLRRYWCKYLGAFNLVCDSYGQCERGDNEVKKFAHAISLHLIPIILLMLA</sequence>
<dbReference type="EMBL" id="CM042883">
    <property type="protein sequence ID" value="KAI4371698.1"/>
    <property type="molecule type" value="Genomic_DNA"/>
</dbReference>